<feature type="modified residue" description="4-aspartylphosphate" evidence="5">
    <location>
        <position position="56"/>
    </location>
</feature>
<dbReference type="PROSITE" id="PS50110">
    <property type="entry name" value="RESPONSE_REGULATORY"/>
    <property type="match status" value="1"/>
</dbReference>
<dbReference type="PANTHER" id="PTHR43214">
    <property type="entry name" value="TWO-COMPONENT RESPONSE REGULATOR"/>
    <property type="match status" value="1"/>
</dbReference>
<dbReference type="InterPro" id="IPR011006">
    <property type="entry name" value="CheY-like_superfamily"/>
</dbReference>
<dbReference type="OrthoDB" id="9797341at2"/>
<comment type="caution">
    <text evidence="8">The sequence shown here is derived from an EMBL/GenBank/DDBJ whole genome shotgun (WGS) entry which is preliminary data.</text>
</comment>
<dbReference type="GO" id="GO:0006355">
    <property type="term" value="P:regulation of DNA-templated transcription"/>
    <property type="evidence" value="ECO:0007669"/>
    <property type="project" value="InterPro"/>
</dbReference>
<dbReference type="AlphaFoldDB" id="A0A4R6J2E5"/>
<dbReference type="SUPFAM" id="SSF46894">
    <property type="entry name" value="C-terminal effector domain of the bipartite response regulators"/>
    <property type="match status" value="1"/>
</dbReference>
<dbReference type="GO" id="GO:0003677">
    <property type="term" value="F:DNA binding"/>
    <property type="evidence" value="ECO:0007669"/>
    <property type="project" value="UniProtKB-KW"/>
</dbReference>
<dbReference type="EMBL" id="SNWP01000010">
    <property type="protein sequence ID" value="TDO29452.1"/>
    <property type="molecule type" value="Genomic_DNA"/>
</dbReference>
<evidence type="ECO:0000256" key="5">
    <source>
        <dbReference type="PROSITE-ProRule" id="PRU00169"/>
    </source>
</evidence>
<dbReference type="Proteomes" id="UP000295741">
    <property type="component" value="Unassembled WGS sequence"/>
</dbReference>
<dbReference type="SUPFAM" id="SSF52172">
    <property type="entry name" value="CheY-like"/>
    <property type="match status" value="1"/>
</dbReference>
<keyword evidence="9" id="KW-1185">Reference proteome</keyword>
<dbReference type="PROSITE" id="PS00622">
    <property type="entry name" value="HTH_LUXR_1"/>
    <property type="match status" value="1"/>
</dbReference>
<evidence type="ECO:0000259" key="6">
    <source>
        <dbReference type="PROSITE" id="PS50043"/>
    </source>
</evidence>
<dbReference type="InterPro" id="IPR001789">
    <property type="entry name" value="Sig_transdc_resp-reg_receiver"/>
</dbReference>
<dbReference type="PROSITE" id="PS50043">
    <property type="entry name" value="HTH_LUXR_2"/>
    <property type="match status" value="1"/>
</dbReference>
<reference evidence="8 9" key="1">
    <citation type="submission" date="2019-03" db="EMBL/GenBank/DDBJ databases">
        <title>Genomic Encyclopedia of Archaeal and Bacterial Type Strains, Phase II (KMG-II): from individual species to whole genera.</title>
        <authorList>
            <person name="Goeker M."/>
        </authorList>
    </citation>
    <scope>NUCLEOTIDE SEQUENCE [LARGE SCALE GENOMIC DNA]</scope>
    <source>
        <strain evidence="8 9">DSM 28323</strain>
    </source>
</reference>
<dbReference type="Pfam" id="PF00072">
    <property type="entry name" value="Response_reg"/>
    <property type="match status" value="1"/>
</dbReference>
<dbReference type="PANTHER" id="PTHR43214:SF41">
    <property type="entry name" value="NITRATE_NITRITE RESPONSE REGULATOR PROTEIN NARP"/>
    <property type="match status" value="1"/>
</dbReference>
<dbReference type="Pfam" id="PF00196">
    <property type="entry name" value="GerE"/>
    <property type="match status" value="1"/>
</dbReference>
<dbReference type="InterPro" id="IPR000792">
    <property type="entry name" value="Tscrpt_reg_LuxR_C"/>
</dbReference>
<dbReference type="InterPro" id="IPR058245">
    <property type="entry name" value="NreC/VraR/RcsB-like_REC"/>
</dbReference>
<keyword evidence="1 5" id="KW-0597">Phosphoprotein</keyword>
<evidence type="ECO:0000256" key="3">
    <source>
        <dbReference type="ARBA" id="ARBA00023125"/>
    </source>
</evidence>
<dbReference type="InterPro" id="IPR039420">
    <property type="entry name" value="WalR-like"/>
</dbReference>
<dbReference type="InterPro" id="IPR016032">
    <property type="entry name" value="Sig_transdc_resp-reg_C-effctor"/>
</dbReference>
<evidence type="ECO:0000256" key="4">
    <source>
        <dbReference type="ARBA" id="ARBA00023163"/>
    </source>
</evidence>
<evidence type="ECO:0000256" key="1">
    <source>
        <dbReference type="ARBA" id="ARBA00022553"/>
    </source>
</evidence>
<keyword evidence="2" id="KW-0805">Transcription regulation</keyword>
<dbReference type="SMART" id="SM00421">
    <property type="entry name" value="HTH_LUXR"/>
    <property type="match status" value="1"/>
</dbReference>
<feature type="domain" description="HTH luxR-type" evidence="6">
    <location>
        <begin position="143"/>
        <end position="208"/>
    </location>
</feature>
<name>A0A4R6J2E5_9BACT</name>
<organism evidence="8 9">
    <name type="scientific">Sediminibacterium goheungense</name>
    <dbReference type="NCBI Taxonomy" id="1086393"/>
    <lineage>
        <taxon>Bacteria</taxon>
        <taxon>Pseudomonadati</taxon>
        <taxon>Bacteroidota</taxon>
        <taxon>Chitinophagia</taxon>
        <taxon>Chitinophagales</taxon>
        <taxon>Chitinophagaceae</taxon>
        <taxon>Sediminibacterium</taxon>
    </lineage>
</organism>
<protein>
    <submittedName>
        <fullName evidence="8">DNA-binding NarL/FixJ family response regulator</fullName>
    </submittedName>
</protein>
<feature type="domain" description="Response regulatory" evidence="7">
    <location>
        <begin position="3"/>
        <end position="121"/>
    </location>
</feature>
<dbReference type="Gene3D" id="3.40.50.2300">
    <property type="match status" value="1"/>
</dbReference>
<accession>A0A4R6J2E5</accession>
<dbReference type="SMART" id="SM00448">
    <property type="entry name" value="REC"/>
    <property type="match status" value="1"/>
</dbReference>
<dbReference type="CDD" id="cd17535">
    <property type="entry name" value="REC_NarL-like"/>
    <property type="match status" value="1"/>
</dbReference>
<dbReference type="CDD" id="cd06170">
    <property type="entry name" value="LuxR_C_like"/>
    <property type="match status" value="1"/>
</dbReference>
<evidence type="ECO:0000313" key="9">
    <source>
        <dbReference type="Proteomes" id="UP000295741"/>
    </source>
</evidence>
<evidence type="ECO:0000256" key="2">
    <source>
        <dbReference type="ARBA" id="ARBA00023015"/>
    </source>
</evidence>
<proteinExistence type="predicted"/>
<evidence type="ECO:0000313" key="8">
    <source>
        <dbReference type="EMBL" id="TDO29452.1"/>
    </source>
</evidence>
<evidence type="ECO:0000259" key="7">
    <source>
        <dbReference type="PROSITE" id="PS50110"/>
    </source>
</evidence>
<gene>
    <name evidence="8" type="ORF">BC659_1542</name>
</gene>
<dbReference type="GO" id="GO:0000160">
    <property type="term" value="P:phosphorelay signal transduction system"/>
    <property type="evidence" value="ECO:0007669"/>
    <property type="project" value="InterPro"/>
</dbReference>
<sequence length="212" mass="23999">MIHIGLADDHQLFLKSLTLMLHSFGNYMVVLEALNGKELCEKIPLTQLKPDIILIDVNMPVMDGAAATKQIAALYPNIKLVALSMNNDDHTIINMLRAGCCAYLLKDTHPDELEKALHEIHTKGYYNADAANINFRRLLFAEQQQDGHRITEKELGFLKYACTDMTYKQIAHVMKLSERTIDGYRESLFGKLQVQSRVGLAMEALRRGLIKL</sequence>
<keyword evidence="4" id="KW-0804">Transcription</keyword>
<keyword evidence="3 8" id="KW-0238">DNA-binding</keyword>